<dbReference type="AlphaFoldDB" id="A0A1R3JSG6"/>
<evidence type="ECO:0000313" key="1">
    <source>
        <dbReference type="EMBL" id="OMO97852.1"/>
    </source>
</evidence>
<sequence>MEGLGCIENHFHSNPGVPSISTPANKSLLHEQLMESAARE</sequence>
<protein>
    <submittedName>
        <fullName evidence="1">Autophagy protein 4</fullName>
    </submittedName>
</protein>
<comment type="caution">
    <text evidence="1">The sequence shown here is derived from an EMBL/GenBank/DDBJ whole genome shotgun (WGS) entry which is preliminary data.</text>
</comment>
<organism evidence="1 2">
    <name type="scientific">Corchorus olitorius</name>
    <dbReference type="NCBI Taxonomy" id="93759"/>
    <lineage>
        <taxon>Eukaryota</taxon>
        <taxon>Viridiplantae</taxon>
        <taxon>Streptophyta</taxon>
        <taxon>Embryophyta</taxon>
        <taxon>Tracheophyta</taxon>
        <taxon>Spermatophyta</taxon>
        <taxon>Magnoliopsida</taxon>
        <taxon>eudicotyledons</taxon>
        <taxon>Gunneridae</taxon>
        <taxon>Pentapetalae</taxon>
        <taxon>rosids</taxon>
        <taxon>malvids</taxon>
        <taxon>Malvales</taxon>
        <taxon>Malvaceae</taxon>
        <taxon>Grewioideae</taxon>
        <taxon>Apeibeae</taxon>
        <taxon>Corchorus</taxon>
    </lineage>
</organism>
<dbReference type="Proteomes" id="UP000187203">
    <property type="component" value="Unassembled WGS sequence"/>
</dbReference>
<keyword evidence="2" id="KW-1185">Reference proteome</keyword>
<name>A0A1R3JSG6_9ROSI</name>
<evidence type="ECO:0000313" key="2">
    <source>
        <dbReference type="Proteomes" id="UP000187203"/>
    </source>
</evidence>
<reference evidence="2" key="1">
    <citation type="submission" date="2013-09" db="EMBL/GenBank/DDBJ databases">
        <title>Corchorus olitorius genome sequencing.</title>
        <authorList>
            <person name="Alam M."/>
            <person name="Haque M.S."/>
            <person name="Islam M.S."/>
            <person name="Emdad E.M."/>
            <person name="Islam M.M."/>
            <person name="Ahmed B."/>
            <person name="Halim A."/>
            <person name="Hossen Q.M.M."/>
            <person name="Hossain M.Z."/>
            <person name="Ahmed R."/>
            <person name="Khan M.M."/>
            <person name="Islam R."/>
            <person name="Rashid M.M."/>
            <person name="Khan S.A."/>
            <person name="Rahman M.S."/>
            <person name="Alam M."/>
            <person name="Yahiya A.S."/>
            <person name="Khan M.S."/>
            <person name="Azam M.S."/>
            <person name="Haque T."/>
            <person name="Lashkar M.Z.H."/>
            <person name="Akhand A.I."/>
            <person name="Morshed G."/>
            <person name="Roy S."/>
            <person name="Uddin K.S."/>
            <person name="Rabeya T."/>
            <person name="Hossain A.S."/>
            <person name="Chowdhury A."/>
            <person name="Snigdha A.R."/>
            <person name="Mortoza M.S."/>
            <person name="Matin S.A."/>
            <person name="Hoque S.M.E."/>
            <person name="Islam M.K."/>
            <person name="Roy D.K."/>
            <person name="Haider R."/>
            <person name="Moosa M.M."/>
            <person name="Elias S.M."/>
            <person name="Hasan A.M."/>
            <person name="Jahan S."/>
            <person name="Shafiuddin M."/>
            <person name="Mahmood N."/>
            <person name="Shommy N.S."/>
        </authorList>
    </citation>
    <scope>NUCLEOTIDE SEQUENCE [LARGE SCALE GENOMIC DNA]</scope>
    <source>
        <strain evidence="2">cv. O-4</strain>
    </source>
</reference>
<gene>
    <name evidence="1" type="ORF">COLO4_14320</name>
</gene>
<accession>A0A1R3JSG6</accession>
<dbReference type="EMBL" id="AWUE01015409">
    <property type="protein sequence ID" value="OMO97852.1"/>
    <property type="molecule type" value="Genomic_DNA"/>
</dbReference>
<proteinExistence type="predicted"/>